<feature type="domain" description="CCHC-type" evidence="2">
    <location>
        <begin position="82"/>
        <end position="97"/>
    </location>
</feature>
<organism evidence="3 4">
    <name type="scientific">Solanum commersonii</name>
    <name type="common">Commerson's wild potato</name>
    <name type="synonym">Commerson's nightshade</name>
    <dbReference type="NCBI Taxonomy" id="4109"/>
    <lineage>
        <taxon>Eukaryota</taxon>
        <taxon>Viridiplantae</taxon>
        <taxon>Streptophyta</taxon>
        <taxon>Embryophyta</taxon>
        <taxon>Tracheophyta</taxon>
        <taxon>Spermatophyta</taxon>
        <taxon>Magnoliopsida</taxon>
        <taxon>eudicotyledons</taxon>
        <taxon>Gunneridae</taxon>
        <taxon>Pentapetalae</taxon>
        <taxon>asterids</taxon>
        <taxon>lamiids</taxon>
        <taxon>Solanales</taxon>
        <taxon>Solanaceae</taxon>
        <taxon>Solanoideae</taxon>
        <taxon>Solaneae</taxon>
        <taxon>Solanum</taxon>
    </lineage>
</organism>
<dbReference type="EMBL" id="JACXVP010000012">
    <property type="protein sequence ID" value="KAG5571276.1"/>
    <property type="molecule type" value="Genomic_DNA"/>
</dbReference>
<dbReference type="Proteomes" id="UP000824120">
    <property type="component" value="Chromosome 12"/>
</dbReference>
<dbReference type="InterPro" id="IPR001878">
    <property type="entry name" value="Znf_CCHC"/>
</dbReference>
<evidence type="ECO:0000259" key="2">
    <source>
        <dbReference type="PROSITE" id="PS50158"/>
    </source>
</evidence>
<sequence length="169" mass="19518">MKNYHNRPSFLDLQYEENAFLSTSSHEGRGIIEWNIHGLAEHQIYNKLHEMVVAITAYKIRSSTDKEKSRSKRPRDSQKDVCWTCGKTGHKSSECRSNTTKKKINLLDIDEDNKDKLLFILDEPFSDSSHSSDEYCDDEDINLDHESDNNQSVKDCNCTEAFCTYDSTP</sequence>
<dbReference type="OrthoDB" id="1435963at2759"/>
<reference evidence="3 4" key="1">
    <citation type="submission" date="2020-09" db="EMBL/GenBank/DDBJ databases">
        <title>De no assembly of potato wild relative species, Solanum commersonii.</title>
        <authorList>
            <person name="Cho K."/>
        </authorList>
    </citation>
    <scope>NUCLEOTIDE SEQUENCE [LARGE SCALE GENOMIC DNA]</scope>
    <source>
        <strain evidence="3">LZ3.2</strain>
        <tissue evidence="3">Leaf</tissue>
    </source>
</reference>
<gene>
    <name evidence="3" type="ORF">H5410_061042</name>
</gene>
<keyword evidence="1" id="KW-0862">Zinc</keyword>
<keyword evidence="1" id="KW-0863">Zinc-finger</keyword>
<dbReference type="SMART" id="SM00343">
    <property type="entry name" value="ZnF_C2HC"/>
    <property type="match status" value="1"/>
</dbReference>
<dbReference type="GO" id="GO:0003676">
    <property type="term" value="F:nucleic acid binding"/>
    <property type="evidence" value="ECO:0007669"/>
    <property type="project" value="InterPro"/>
</dbReference>
<dbReference type="Pfam" id="PF00098">
    <property type="entry name" value="zf-CCHC"/>
    <property type="match status" value="1"/>
</dbReference>
<accession>A0A9J5W7S3</accession>
<keyword evidence="4" id="KW-1185">Reference proteome</keyword>
<name>A0A9J5W7S3_SOLCO</name>
<keyword evidence="1" id="KW-0479">Metal-binding</keyword>
<dbReference type="PROSITE" id="PS50158">
    <property type="entry name" value="ZF_CCHC"/>
    <property type="match status" value="1"/>
</dbReference>
<protein>
    <recommendedName>
        <fullName evidence="2">CCHC-type domain-containing protein</fullName>
    </recommendedName>
</protein>
<evidence type="ECO:0000313" key="3">
    <source>
        <dbReference type="EMBL" id="KAG5571276.1"/>
    </source>
</evidence>
<dbReference type="InterPro" id="IPR036875">
    <property type="entry name" value="Znf_CCHC_sf"/>
</dbReference>
<comment type="caution">
    <text evidence="3">The sequence shown here is derived from an EMBL/GenBank/DDBJ whole genome shotgun (WGS) entry which is preliminary data.</text>
</comment>
<dbReference type="GO" id="GO:0008270">
    <property type="term" value="F:zinc ion binding"/>
    <property type="evidence" value="ECO:0007669"/>
    <property type="project" value="UniProtKB-KW"/>
</dbReference>
<dbReference type="Gene3D" id="4.10.60.10">
    <property type="entry name" value="Zinc finger, CCHC-type"/>
    <property type="match status" value="1"/>
</dbReference>
<evidence type="ECO:0000313" key="4">
    <source>
        <dbReference type="Proteomes" id="UP000824120"/>
    </source>
</evidence>
<proteinExistence type="predicted"/>
<dbReference type="AlphaFoldDB" id="A0A9J5W7S3"/>
<dbReference type="Pfam" id="PF24925">
    <property type="entry name" value="DUF7746"/>
    <property type="match status" value="1"/>
</dbReference>
<evidence type="ECO:0000256" key="1">
    <source>
        <dbReference type="PROSITE-ProRule" id="PRU00047"/>
    </source>
</evidence>
<dbReference type="InterPro" id="IPR056648">
    <property type="entry name" value="DUF7746"/>
</dbReference>
<dbReference type="SUPFAM" id="SSF57756">
    <property type="entry name" value="Retrovirus zinc finger-like domains"/>
    <property type="match status" value="1"/>
</dbReference>